<dbReference type="InterPro" id="IPR025159">
    <property type="entry name" value="AbiEi_N"/>
</dbReference>
<name>A0ABW2HCA8_9MICO</name>
<accession>A0ABW2HCA8</accession>
<dbReference type="Gene3D" id="3.40.960.10">
    <property type="entry name" value="VSR Endonuclease"/>
    <property type="match status" value="1"/>
</dbReference>
<dbReference type="RefSeq" id="WP_262873019.1">
    <property type="nucleotide sequence ID" value="NZ_BAABKW010000005.1"/>
</dbReference>
<dbReference type="Proteomes" id="UP001596507">
    <property type="component" value="Unassembled WGS sequence"/>
</dbReference>
<evidence type="ECO:0000313" key="4">
    <source>
        <dbReference type="Proteomes" id="UP001596507"/>
    </source>
</evidence>
<dbReference type="InterPro" id="IPR007569">
    <property type="entry name" value="DUF559"/>
</dbReference>
<evidence type="ECO:0000259" key="2">
    <source>
        <dbReference type="Pfam" id="PF13338"/>
    </source>
</evidence>
<sequence>MCTSGDDLRSYRQLRDAGWTRKAIDDALGSGALRRLRRGAYAASGACEAAAAAVAHGGVLACVSAARHHGLWVLSDDQRTHVWMGRAHPSYHPREPKPCDCVVHWDRGTITDAFGLPSVTRILRQVLQCKGVEDFFAALESALRQHLIGRTGLRWLQAHTNALGREAVRLARSDADSGLESLLRWRLRAHRLAVKTQVHITGVGVVDVLIGDRLIIELDGRANHHDESHRHKDLVRDANAALWGYTTLRFDYALVVHDWALVEAAILGALAASTAHAVRPTA</sequence>
<dbReference type="Pfam" id="PF04480">
    <property type="entry name" value="DUF559"/>
    <property type="match status" value="1"/>
</dbReference>
<proteinExistence type="predicted"/>
<organism evidence="3 4">
    <name type="scientific">Microbacterium fluvii</name>
    <dbReference type="NCBI Taxonomy" id="415215"/>
    <lineage>
        <taxon>Bacteria</taxon>
        <taxon>Bacillati</taxon>
        <taxon>Actinomycetota</taxon>
        <taxon>Actinomycetes</taxon>
        <taxon>Micrococcales</taxon>
        <taxon>Microbacteriaceae</taxon>
        <taxon>Microbacterium</taxon>
    </lineage>
</organism>
<feature type="domain" description="DUF559" evidence="1">
    <location>
        <begin position="179"/>
        <end position="270"/>
    </location>
</feature>
<protein>
    <submittedName>
        <fullName evidence="3">DUF559 domain-containing protein</fullName>
    </submittedName>
</protein>
<keyword evidence="4" id="KW-1185">Reference proteome</keyword>
<comment type="caution">
    <text evidence="3">The sequence shown here is derived from an EMBL/GenBank/DDBJ whole genome shotgun (WGS) entry which is preliminary data.</text>
</comment>
<evidence type="ECO:0000313" key="3">
    <source>
        <dbReference type="EMBL" id="MFC7268101.1"/>
    </source>
</evidence>
<dbReference type="Pfam" id="PF13338">
    <property type="entry name" value="AbiEi_4"/>
    <property type="match status" value="1"/>
</dbReference>
<reference evidence="4" key="1">
    <citation type="journal article" date="2019" name="Int. J. Syst. Evol. Microbiol.">
        <title>The Global Catalogue of Microorganisms (GCM) 10K type strain sequencing project: providing services to taxonomists for standard genome sequencing and annotation.</title>
        <authorList>
            <consortium name="The Broad Institute Genomics Platform"/>
            <consortium name="The Broad Institute Genome Sequencing Center for Infectious Disease"/>
            <person name="Wu L."/>
            <person name="Ma J."/>
        </authorList>
    </citation>
    <scope>NUCLEOTIDE SEQUENCE [LARGE SCALE GENOMIC DNA]</scope>
    <source>
        <strain evidence="4">CGMCC 1.15772</strain>
    </source>
</reference>
<gene>
    <name evidence="3" type="ORF">ACFQRL_03900</name>
</gene>
<feature type="domain" description="AbiEi antitoxin N-terminal" evidence="2">
    <location>
        <begin position="10"/>
        <end position="42"/>
    </location>
</feature>
<evidence type="ECO:0000259" key="1">
    <source>
        <dbReference type="Pfam" id="PF04480"/>
    </source>
</evidence>
<dbReference type="EMBL" id="JBHTBE010000001">
    <property type="protein sequence ID" value="MFC7268101.1"/>
    <property type="molecule type" value="Genomic_DNA"/>
</dbReference>